<dbReference type="PANTHER" id="PTHR23058">
    <property type="entry name" value="PEROXISOMAL MEMBRANE PROTEIN PEX14"/>
    <property type="match status" value="1"/>
</dbReference>
<dbReference type="Gene3D" id="1.10.10.10">
    <property type="entry name" value="Winged helix-like DNA-binding domain superfamily/Winged helix DNA-binding domain"/>
    <property type="match status" value="1"/>
</dbReference>
<proteinExistence type="inferred from homology"/>
<feature type="compositionally biased region" description="Basic and acidic residues" evidence="14">
    <location>
        <begin position="761"/>
        <end position="773"/>
    </location>
</feature>
<evidence type="ECO:0000256" key="12">
    <source>
        <dbReference type="ARBA" id="ARBA00053920"/>
    </source>
</evidence>
<name>A0A0D2MGZ2_9CHLO</name>
<organism evidence="16 17">
    <name type="scientific">Monoraphidium neglectum</name>
    <dbReference type="NCBI Taxonomy" id="145388"/>
    <lineage>
        <taxon>Eukaryota</taxon>
        <taxon>Viridiplantae</taxon>
        <taxon>Chlorophyta</taxon>
        <taxon>core chlorophytes</taxon>
        <taxon>Chlorophyceae</taxon>
        <taxon>CS clade</taxon>
        <taxon>Sphaeropleales</taxon>
        <taxon>Selenastraceae</taxon>
        <taxon>Monoraphidium</taxon>
    </lineage>
</organism>
<evidence type="ECO:0000256" key="10">
    <source>
        <dbReference type="ARBA" id="ARBA00029502"/>
    </source>
</evidence>
<comment type="subcellular location">
    <subcellularLocation>
        <location evidence="1">Peroxisome membrane</location>
        <topology evidence="1">Single-pass membrane protein</topology>
    </subcellularLocation>
</comment>
<feature type="compositionally biased region" description="Pro residues" evidence="14">
    <location>
        <begin position="876"/>
        <end position="885"/>
    </location>
</feature>
<feature type="region of interest" description="Disordered" evidence="14">
    <location>
        <begin position="681"/>
        <end position="846"/>
    </location>
</feature>
<dbReference type="FunFam" id="1.10.10.10:FF:000217">
    <property type="entry name" value="Peroxisomal membrane protein PEX14"/>
    <property type="match status" value="1"/>
</dbReference>
<dbReference type="EMBL" id="KK101070">
    <property type="protein sequence ID" value="KIZ02345.1"/>
    <property type="molecule type" value="Genomic_DNA"/>
</dbReference>
<evidence type="ECO:0000256" key="11">
    <source>
        <dbReference type="ARBA" id="ARBA00029691"/>
    </source>
</evidence>
<evidence type="ECO:0000313" key="17">
    <source>
        <dbReference type="Proteomes" id="UP000054498"/>
    </source>
</evidence>
<comment type="function">
    <text evidence="12">Component of the PEX13-PEX14 docking complex, a translocon channel that specifically mediates the import of peroxisomal cargo proteins bound to PEX5 receptor. The PEX13-PEX14 docking complex forms a large import pore which can be opened to a diameter of about 9 nm. Mechanistically, PEX5 receptor along with cargo proteins associates with the PEX14 subunit of the PEX13-PEX14 docking complex in the cytosol, leading to the insertion of the receptor into the organelle membrane with the concomitant translocation of the cargo into the peroxisome matrix.</text>
</comment>
<feature type="compositionally biased region" description="Low complexity" evidence="14">
    <location>
        <begin position="155"/>
        <end position="185"/>
    </location>
</feature>
<evidence type="ECO:0000256" key="7">
    <source>
        <dbReference type="ARBA" id="ARBA00023010"/>
    </source>
</evidence>
<dbReference type="GO" id="GO:0005102">
    <property type="term" value="F:signaling receptor binding"/>
    <property type="evidence" value="ECO:0007669"/>
    <property type="project" value="TreeGrafter"/>
</dbReference>
<evidence type="ECO:0000256" key="9">
    <source>
        <dbReference type="ARBA" id="ARBA00023140"/>
    </source>
</evidence>
<dbReference type="Pfam" id="PF04695">
    <property type="entry name" value="Pex14_N"/>
    <property type="match status" value="1"/>
</dbReference>
<keyword evidence="3" id="KW-0813">Transport</keyword>
<reference evidence="16 17" key="1">
    <citation type="journal article" date="2013" name="BMC Genomics">
        <title>Reconstruction of the lipid metabolism for the microalga Monoraphidium neglectum from its genome sequence reveals characteristics suitable for biofuel production.</title>
        <authorList>
            <person name="Bogen C."/>
            <person name="Al-Dilaimi A."/>
            <person name="Albersmeier A."/>
            <person name="Wichmann J."/>
            <person name="Grundmann M."/>
            <person name="Rupp O."/>
            <person name="Lauersen K.J."/>
            <person name="Blifernez-Klassen O."/>
            <person name="Kalinowski J."/>
            <person name="Goesmann A."/>
            <person name="Mussgnug J.H."/>
            <person name="Kruse O."/>
        </authorList>
    </citation>
    <scope>NUCLEOTIDE SEQUENCE [LARGE SCALE GENOMIC DNA]</scope>
    <source>
        <strain evidence="16 17">SAG 48.87</strain>
    </source>
</reference>
<keyword evidence="5" id="KW-0653">Protein transport</keyword>
<evidence type="ECO:0000256" key="13">
    <source>
        <dbReference type="ARBA" id="ARBA00064754"/>
    </source>
</evidence>
<dbReference type="GO" id="GO:0016560">
    <property type="term" value="P:protein import into peroxisome matrix, docking"/>
    <property type="evidence" value="ECO:0007669"/>
    <property type="project" value="InterPro"/>
</dbReference>
<feature type="region of interest" description="Disordered" evidence="14">
    <location>
        <begin position="137"/>
        <end position="185"/>
    </location>
</feature>
<dbReference type="GeneID" id="25738492"/>
<dbReference type="STRING" id="145388.A0A0D2MGZ2"/>
<feature type="compositionally biased region" description="Gly residues" evidence="14">
    <location>
        <begin position="688"/>
        <end position="704"/>
    </location>
</feature>
<keyword evidence="4" id="KW-0812">Transmembrane</keyword>
<evidence type="ECO:0000256" key="6">
    <source>
        <dbReference type="ARBA" id="ARBA00022989"/>
    </source>
</evidence>
<feature type="region of interest" description="Disordered" evidence="14">
    <location>
        <begin position="864"/>
        <end position="898"/>
    </location>
</feature>
<accession>A0A0D2MGZ2</accession>
<protein>
    <recommendedName>
        <fullName evidence="10">Peroxisomal membrane protein PEX14</fullName>
    </recommendedName>
    <alternativeName>
        <fullName evidence="11">Peroxin-14</fullName>
    </alternativeName>
</protein>
<dbReference type="AlphaFoldDB" id="A0A0D2MGZ2"/>
<feature type="compositionally biased region" description="Low complexity" evidence="14">
    <location>
        <begin position="808"/>
        <end position="825"/>
    </location>
</feature>
<evidence type="ECO:0000259" key="15">
    <source>
        <dbReference type="Pfam" id="PF04695"/>
    </source>
</evidence>
<keyword evidence="8" id="KW-0472">Membrane</keyword>
<dbReference type="GO" id="GO:1990429">
    <property type="term" value="C:peroxisomal importomer complex"/>
    <property type="evidence" value="ECO:0007669"/>
    <property type="project" value="TreeGrafter"/>
</dbReference>
<feature type="compositionally biased region" description="Gly residues" evidence="14">
    <location>
        <begin position="715"/>
        <end position="727"/>
    </location>
</feature>
<evidence type="ECO:0000256" key="3">
    <source>
        <dbReference type="ARBA" id="ARBA00022448"/>
    </source>
</evidence>
<comment type="similarity">
    <text evidence="2">Belongs to the peroxin-14 family.</text>
</comment>
<feature type="region of interest" description="Disordered" evidence="14">
    <location>
        <begin position="911"/>
        <end position="967"/>
    </location>
</feature>
<evidence type="ECO:0000313" key="16">
    <source>
        <dbReference type="EMBL" id="KIZ02345.1"/>
    </source>
</evidence>
<dbReference type="RefSeq" id="XP_013901364.1">
    <property type="nucleotide sequence ID" value="XM_014045910.1"/>
</dbReference>
<evidence type="ECO:0000256" key="5">
    <source>
        <dbReference type="ARBA" id="ARBA00022927"/>
    </source>
</evidence>
<sequence length="1009" mass="98337">MPGAGLHAVNGPPDTVVVAGSAQLDVRQEGTIIAATEPTSTAVRVQLPPRFCGLRVSTAGGTIELVGQLNEASLEARSAGGAIALQRARTTDAALHSGGGAVSGGELSASRAVVRSGGGAVALKRLFGLDIEVSSVAEGGGSDPGGARRRRRSESVYASVGASSSDASTSSGSSSSGSSSSGSIGNDSGAICTSSGGDSATVSGGDIELGAAYGERASFHTGGGGFKVAHMSCSGLVAVDTSGGGIHIEGLEGNASLLSGGGLVQVHLHERFGSCFIDSAGGNIEVLISPAAAVASLQVQADGGIAIDPALRVSGELGPSSCVGTIGGGGGSGAAAAAAAFAGAAPAEAHAAASAHVASARRAGSLGFSTEVAVQAQVAGDPNGGGGGVPGAVWNASRLSRGMDASGGITHGGGSKLVVNAGAGRATLRALSWVEAVARKAAQTMASDDAAAHAAVSTLAGADTAAEAPTAAPVALREDQIASAVAFLSHEKVRASPVATKRSFLERKGLTAAEIDEAFKRAPQQESGAPLPAVAAVAAAPAPVAAATPTYGANNLVTYTPGQPQPHYQQQQQYGAAPPHQLVAMQPGTLAPPHPPQPQPVRWTQVLLGLGIVTGAAYAAAHYVAPLVGSWYRSLAESRDRERREAAERDAALAAALEGMAASQKQLARAVEGLSAAVADGRQERGGGLEGGGGSGKGAGGGHASPGRWRREGGARGGGGGGGGGGYPSYSAEDGYSPAPPPRYGAPRYGRAGGEPSAYADDPRSVDAADEPGRSGAPETSFDWPRHQAAPYGARDREQQRFGGGYGPASPSGSASASAAAPGDSRTPGGGSGGDADGASYVRGGGYGGYGRGALPAYSAAASNGVAASYSAAQPAPRPPAPPAQPAAAPAGRDDAPHSQAFMSVMEMVARGETPPNQAAPAARSYDYGVQDGRDAPWRPPPPPAPTVSYAPAAAATPAAAPTPTAAADEAAAAQQAASRVAAAAVQAVVAAEAGVAEEAAAVAAAGGE</sequence>
<gene>
    <name evidence="16" type="ORF">MNEG_5615</name>
</gene>
<feature type="compositionally biased region" description="Low complexity" evidence="14">
    <location>
        <begin position="947"/>
        <end position="967"/>
    </location>
</feature>
<evidence type="ECO:0000256" key="2">
    <source>
        <dbReference type="ARBA" id="ARBA00005443"/>
    </source>
</evidence>
<dbReference type="Proteomes" id="UP000054498">
    <property type="component" value="Unassembled WGS sequence"/>
</dbReference>
<evidence type="ECO:0000256" key="14">
    <source>
        <dbReference type="SAM" id="MobiDB-lite"/>
    </source>
</evidence>
<evidence type="ECO:0000256" key="1">
    <source>
        <dbReference type="ARBA" id="ARBA00004549"/>
    </source>
</evidence>
<keyword evidence="9" id="KW-0576">Peroxisome</keyword>
<dbReference type="GO" id="GO:0005778">
    <property type="term" value="C:peroxisomal membrane"/>
    <property type="evidence" value="ECO:0007669"/>
    <property type="project" value="UniProtKB-SubCell"/>
</dbReference>
<keyword evidence="7" id="KW-0811">Translocation</keyword>
<dbReference type="InterPro" id="IPR036388">
    <property type="entry name" value="WH-like_DNA-bd_sf"/>
</dbReference>
<dbReference type="OrthoDB" id="1897019at2759"/>
<dbReference type="KEGG" id="mng:MNEG_5615"/>
<comment type="subunit">
    <text evidence="13">Interacts with PEX13; forming the PEX13-PEX14 docking complex. Interacts with PEX5 (via WxxxF/Y motifs).</text>
</comment>
<dbReference type="PANTHER" id="PTHR23058:SF0">
    <property type="entry name" value="PEROXISOMAL MEMBRANE PROTEIN PEX14"/>
    <property type="match status" value="1"/>
</dbReference>
<feature type="compositionally biased region" description="Low complexity" evidence="14">
    <location>
        <begin position="864"/>
        <end position="875"/>
    </location>
</feature>
<dbReference type="InterPro" id="IPR006785">
    <property type="entry name" value="Pex14_N"/>
</dbReference>
<evidence type="ECO:0000256" key="4">
    <source>
        <dbReference type="ARBA" id="ARBA00022692"/>
    </source>
</evidence>
<evidence type="ECO:0000256" key="8">
    <source>
        <dbReference type="ARBA" id="ARBA00023136"/>
    </source>
</evidence>
<feature type="domain" description="Peroxisome membrane anchor protein Pex14p N-terminal" evidence="15">
    <location>
        <begin position="477"/>
        <end position="521"/>
    </location>
</feature>
<keyword evidence="17" id="KW-1185">Reference proteome</keyword>
<keyword evidence="6" id="KW-1133">Transmembrane helix</keyword>
<dbReference type="InterPro" id="IPR025655">
    <property type="entry name" value="PEX14"/>
</dbReference>